<evidence type="ECO:0000256" key="2">
    <source>
        <dbReference type="SAM" id="SignalP"/>
    </source>
</evidence>
<dbReference type="FunFam" id="3.10.50.10:FF:000015">
    <property type="entry name" value="Chitotriosidase-1"/>
    <property type="match status" value="1"/>
</dbReference>
<dbReference type="GO" id="GO:0008061">
    <property type="term" value="F:chitin binding"/>
    <property type="evidence" value="ECO:0007669"/>
    <property type="project" value="InterPro"/>
</dbReference>
<feature type="domain" description="GH18" evidence="3">
    <location>
        <begin position="35"/>
        <end position="378"/>
    </location>
</feature>
<dbReference type="SMART" id="SM00636">
    <property type="entry name" value="Glyco_18"/>
    <property type="match status" value="1"/>
</dbReference>
<evidence type="ECO:0000313" key="4">
    <source>
        <dbReference type="EMBL" id="TXG52983.1"/>
    </source>
</evidence>
<dbReference type="InterPro" id="IPR011583">
    <property type="entry name" value="Chitinase_II/V-like_cat"/>
</dbReference>
<dbReference type="Gene3D" id="3.10.50.10">
    <property type="match status" value="1"/>
</dbReference>
<dbReference type="EMBL" id="VAHF01000010">
    <property type="protein sequence ID" value="TXG52983.1"/>
    <property type="molecule type" value="Genomic_DNA"/>
</dbReference>
<evidence type="ECO:0000256" key="1">
    <source>
        <dbReference type="SAM" id="Phobius"/>
    </source>
</evidence>
<feature type="transmembrane region" description="Helical" evidence="1">
    <location>
        <begin position="396"/>
        <end position="419"/>
    </location>
</feature>
<proteinExistence type="predicted"/>
<reference evidence="5" key="1">
    <citation type="journal article" date="2019" name="Gigascience">
        <title>De novo genome assembly of the endangered Acer yangbiense, a plant species with extremely small populations endemic to Yunnan Province, China.</title>
        <authorList>
            <person name="Yang J."/>
            <person name="Wariss H.M."/>
            <person name="Tao L."/>
            <person name="Zhang R."/>
            <person name="Yun Q."/>
            <person name="Hollingsworth P."/>
            <person name="Dao Z."/>
            <person name="Luo G."/>
            <person name="Guo H."/>
            <person name="Ma Y."/>
            <person name="Sun W."/>
        </authorList>
    </citation>
    <scope>NUCLEOTIDE SEQUENCE [LARGE SCALE GENOMIC DNA]</scope>
    <source>
        <strain evidence="5">cv. Malutang</strain>
    </source>
</reference>
<dbReference type="Pfam" id="PF00704">
    <property type="entry name" value="Glyco_hydro_18"/>
    <property type="match status" value="1"/>
</dbReference>
<keyword evidence="1" id="KW-1133">Transmembrane helix</keyword>
<dbReference type="Proteomes" id="UP000323000">
    <property type="component" value="Chromosome 10"/>
</dbReference>
<dbReference type="SUPFAM" id="SSF56112">
    <property type="entry name" value="Protein kinase-like (PK-like)"/>
    <property type="match status" value="1"/>
</dbReference>
<gene>
    <name evidence="4" type="ORF">EZV62_022152</name>
</gene>
<protein>
    <recommendedName>
        <fullName evidence="3">GH18 domain-containing protein</fullName>
    </recommendedName>
</protein>
<dbReference type="GO" id="GO:0005576">
    <property type="term" value="C:extracellular region"/>
    <property type="evidence" value="ECO:0007669"/>
    <property type="project" value="TreeGrafter"/>
</dbReference>
<evidence type="ECO:0000259" key="3">
    <source>
        <dbReference type="PROSITE" id="PS51910"/>
    </source>
</evidence>
<dbReference type="InterPro" id="IPR017853">
    <property type="entry name" value="GH"/>
</dbReference>
<evidence type="ECO:0000313" key="5">
    <source>
        <dbReference type="Proteomes" id="UP000323000"/>
    </source>
</evidence>
<dbReference type="InterPro" id="IPR050314">
    <property type="entry name" value="Glycosyl_Hydrlase_18"/>
</dbReference>
<keyword evidence="2" id="KW-0732">Signal</keyword>
<name>A0A5C7H7D5_9ROSI</name>
<dbReference type="OrthoDB" id="73875at2759"/>
<dbReference type="SUPFAM" id="SSF54556">
    <property type="entry name" value="Chitinase insertion domain"/>
    <property type="match status" value="1"/>
</dbReference>
<dbReference type="GO" id="GO:0005975">
    <property type="term" value="P:carbohydrate metabolic process"/>
    <property type="evidence" value="ECO:0007669"/>
    <property type="project" value="InterPro"/>
</dbReference>
<keyword evidence="1" id="KW-0812">Transmembrane</keyword>
<dbReference type="GO" id="GO:0004568">
    <property type="term" value="F:chitinase activity"/>
    <property type="evidence" value="ECO:0007669"/>
    <property type="project" value="TreeGrafter"/>
</dbReference>
<dbReference type="Gene3D" id="3.30.200.20">
    <property type="entry name" value="Phosphorylase Kinase, domain 1"/>
    <property type="match status" value="1"/>
</dbReference>
<keyword evidence="5" id="KW-1185">Reference proteome</keyword>
<organism evidence="4 5">
    <name type="scientific">Acer yangbiense</name>
    <dbReference type="NCBI Taxonomy" id="1000413"/>
    <lineage>
        <taxon>Eukaryota</taxon>
        <taxon>Viridiplantae</taxon>
        <taxon>Streptophyta</taxon>
        <taxon>Embryophyta</taxon>
        <taxon>Tracheophyta</taxon>
        <taxon>Spermatophyta</taxon>
        <taxon>Magnoliopsida</taxon>
        <taxon>eudicotyledons</taxon>
        <taxon>Gunneridae</taxon>
        <taxon>Pentapetalae</taxon>
        <taxon>rosids</taxon>
        <taxon>malvids</taxon>
        <taxon>Sapindales</taxon>
        <taxon>Sapindaceae</taxon>
        <taxon>Hippocastanoideae</taxon>
        <taxon>Acereae</taxon>
        <taxon>Acer</taxon>
    </lineage>
</organism>
<feature type="signal peptide" evidence="2">
    <location>
        <begin position="1"/>
        <end position="32"/>
    </location>
</feature>
<sequence length="504" mass="56241">MLQVQHSSMASKISTVIFKIFLLSLQLHPTKSQTWIRVGYHEPAQRVIPISEINSSLFTHLIYCCADLISPSYTVSLSESEEQYFSTFTETVKLKNPSVTTLLSLGGGNANYSVFSSMLNSSFYRKSFIDSSITTARRYGFEGLDFYWEYAETASDMSGLSNLFEEWRAAVTLEARNSSKSELILSAVVLYSPDAYLQPHPIDSMQRYLNWIIVDPTEYLTPVTSGNFTAAPNALYDPTNNVSVDIGIRGWIEAGLSANKLVLSLIYFGFAWKLVNSADNGIGAPANGPAISSSGIMGYKQIKEDYIERFKAHVIYNSTYVMNYCSVKTDWIAFDDVEAIRAKVYYAKEKGLLGYNVWPISLDSNWVLSQAAALQDAITISPEDNKSGQNKRPHRFLVIILPITAAFMLLVGLVIYFWWMRKLKSKESVESVQESRSQVNNAAAAGDFNGNSPTLILYSLADIETATDKFSIENKLGEGGYGPVYKVIIYVPQGRFAKKGIEYL</sequence>
<dbReference type="InterPro" id="IPR029070">
    <property type="entry name" value="Chitinase_insertion_sf"/>
</dbReference>
<dbReference type="InterPro" id="IPR001223">
    <property type="entry name" value="Glyco_hydro18_cat"/>
</dbReference>
<accession>A0A5C7H7D5</accession>
<dbReference type="InterPro" id="IPR011009">
    <property type="entry name" value="Kinase-like_dom_sf"/>
</dbReference>
<dbReference type="GO" id="GO:0006032">
    <property type="term" value="P:chitin catabolic process"/>
    <property type="evidence" value="ECO:0007669"/>
    <property type="project" value="TreeGrafter"/>
</dbReference>
<dbReference type="SUPFAM" id="SSF51445">
    <property type="entry name" value="(Trans)glycosidases"/>
    <property type="match status" value="1"/>
</dbReference>
<dbReference type="Gene3D" id="3.20.20.80">
    <property type="entry name" value="Glycosidases"/>
    <property type="match status" value="1"/>
</dbReference>
<dbReference type="AlphaFoldDB" id="A0A5C7H7D5"/>
<feature type="chain" id="PRO_5022963808" description="GH18 domain-containing protein" evidence="2">
    <location>
        <begin position="33"/>
        <end position="504"/>
    </location>
</feature>
<dbReference type="PANTHER" id="PTHR11177:SF362">
    <property type="entry name" value="CLASS V CHITINASE-LIKE"/>
    <property type="match status" value="1"/>
</dbReference>
<dbReference type="PROSITE" id="PS51910">
    <property type="entry name" value="GH18_2"/>
    <property type="match status" value="1"/>
</dbReference>
<comment type="caution">
    <text evidence="4">The sequence shown here is derived from an EMBL/GenBank/DDBJ whole genome shotgun (WGS) entry which is preliminary data.</text>
</comment>
<keyword evidence="1" id="KW-0472">Membrane</keyword>
<dbReference type="PANTHER" id="PTHR11177">
    <property type="entry name" value="CHITINASE"/>
    <property type="match status" value="1"/>
</dbReference>